<dbReference type="SMART" id="SM00278">
    <property type="entry name" value="HhH1"/>
    <property type="match status" value="2"/>
</dbReference>
<dbReference type="PANTHER" id="PTHR21180">
    <property type="entry name" value="ENDONUCLEASE/EXONUCLEASE/PHOSPHATASE FAMILY DOMAIN-CONTAINING PROTEIN 1"/>
    <property type="match status" value="1"/>
</dbReference>
<organism evidence="2">
    <name type="scientific">uncultured Chloroflexia bacterium</name>
    <dbReference type="NCBI Taxonomy" id="1672391"/>
    <lineage>
        <taxon>Bacteria</taxon>
        <taxon>Bacillati</taxon>
        <taxon>Chloroflexota</taxon>
        <taxon>Chloroflexia</taxon>
        <taxon>environmental samples</taxon>
    </lineage>
</organism>
<protein>
    <recommendedName>
        <fullName evidence="1">Helix-hairpin-helix DNA-binding motif class 1 domain-containing protein</fullName>
    </recommendedName>
</protein>
<dbReference type="Gene3D" id="1.10.150.280">
    <property type="entry name" value="AF1531-like domain"/>
    <property type="match status" value="1"/>
</dbReference>
<feature type="domain" description="Helix-hairpin-helix DNA-binding motif class 1" evidence="1">
    <location>
        <begin position="23"/>
        <end position="42"/>
    </location>
</feature>
<dbReference type="InterPro" id="IPR051675">
    <property type="entry name" value="Endo/Exo/Phosphatase_dom_1"/>
</dbReference>
<dbReference type="SUPFAM" id="SSF47781">
    <property type="entry name" value="RuvA domain 2-like"/>
    <property type="match status" value="1"/>
</dbReference>
<dbReference type="GO" id="GO:0006281">
    <property type="term" value="P:DNA repair"/>
    <property type="evidence" value="ECO:0007669"/>
    <property type="project" value="InterPro"/>
</dbReference>
<reference evidence="2" key="1">
    <citation type="submission" date="2020-02" db="EMBL/GenBank/DDBJ databases">
        <authorList>
            <person name="Meier V. D."/>
        </authorList>
    </citation>
    <scope>NUCLEOTIDE SEQUENCE</scope>
    <source>
        <strain evidence="2">AVDCRST_MAG26</strain>
    </source>
</reference>
<evidence type="ECO:0000259" key="1">
    <source>
        <dbReference type="SMART" id="SM00278"/>
    </source>
</evidence>
<dbReference type="GO" id="GO:0015628">
    <property type="term" value="P:protein secretion by the type II secretion system"/>
    <property type="evidence" value="ECO:0007669"/>
    <property type="project" value="TreeGrafter"/>
</dbReference>
<feature type="domain" description="Helix-hairpin-helix DNA-binding motif class 1" evidence="1">
    <location>
        <begin position="53"/>
        <end position="72"/>
    </location>
</feature>
<evidence type="ECO:0000313" key="2">
    <source>
        <dbReference type="EMBL" id="CAA9271714.1"/>
    </source>
</evidence>
<name>A0A6J4J6J6_9CHLR</name>
<dbReference type="GO" id="GO:0015627">
    <property type="term" value="C:type II protein secretion system complex"/>
    <property type="evidence" value="ECO:0007669"/>
    <property type="project" value="TreeGrafter"/>
</dbReference>
<dbReference type="PANTHER" id="PTHR21180:SF32">
    <property type="entry name" value="ENDONUCLEASE_EXONUCLEASE_PHOSPHATASE FAMILY DOMAIN-CONTAINING PROTEIN 1"/>
    <property type="match status" value="1"/>
</dbReference>
<dbReference type="EMBL" id="CADCTK010000659">
    <property type="protein sequence ID" value="CAA9271714.1"/>
    <property type="molecule type" value="Genomic_DNA"/>
</dbReference>
<dbReference type="InterPro" id="IPR003583">
    <property type="entry name" value="Hlx-hairpin-Hlx_DNA-bd_motif"/>
</dbReference>
<dbReference type="Pfam" id="PF12836">
    <property type="entry name" value="HHH_3"/>
    <property type="match status" value="1"/>
</dbReference>
<dbReference type="InterPro" id="IPR004509">
    <property type="entry name" value="Competence_ComEA_HhH"/>
</dbReference>
<proteinExistence type="predicted"/>
<dbReference type="GO" id="GO:0003677">
    <property type="term" value="F:DNA binding"/>
    <property type="evidence" value="ECO:0007669"/>
    <property type="project" value="InterPro"/>
</dbReference>
<sequence length="77" mass="8092">MEQAASTEASGKALLDINTADAAALESLPDIGPAMAQRIMEYRKAHGPFRDIEQLQDVSGIGAATISALRDLVVVNP</sequence>
<dbReference type="NCBIfam" id="TIGR00426">
    <property type="entry name" value="competence protein ComEA helix-hairpin-helix repeat region"/>
    <property type="match status" value="1"/>
</dbReference>
<dbReference type="InterPro" id="IPR010994">
    <property type="entry name" value="RuvA_2-like"/>
</dbReference>
<accession>A0A6J4J6J6</accession>
<gene>
    <name evidence="2" type="ORF">AVDCRST_MAG26-2852</name>
</gene>
<dbReference type="AlphaFoldDB" id="A0A6J4J6J6"/>